<dbReference type="Proteomes" id="UP000076871">
    <property type="component" value="Unassembled WGS sequence"/>
</dbReference>
<reference evidence="2 3" key="1">
    <citation type="journal article" date="2016" name="Mol. Biol. Evol.">
        <title>Comparative Genomics of Early-Diverging Mushroom-Forming Fungi Provides Insights into the Origins of Lignocellulose Decay Capabilities.</title>
        <authorList>
            <person name="Nagy L.G."/>
            <person name="Riley R."/>
            <person name="Tritt A."/>
            <person name="Adam C."/>
            <person name="Daum C."/>
            <person name="Floudas D."/>
            <person name="Sun H."/>
            <person name="Yadav J.S."/>
            <person name="Pangilinan J."/>
            <person name="Larsson K.H."/>
            <person name="Matsuura K."/>
            <person name="Barry K."/>
            <person name="Labutti K."/>
            <person name="Kuo R."/>
            <person name="Ohm R.A."/>
            <person name="Bhattacharya S.S."/>
            <person name="Shirouzu T."/>
            <person name="Yoshinaga Y."/>
            <person name="Martin F.M."/>
            <person name="Grigoriev I.V."/>
            <person name="Hibbett D.S."/>
        </authorList>
    </citation>
    <scope>NUCLEOTIDE SEQUENCE [LARGE SCALE GENOMIC DNA]</scope>
    <source>
        <strain evidence="2 3">93-53</strain>
    </source>
</reference>
<gene>
    <name evidence="2" type="ORF">LAESUDRAFT_765458</name>
</gene>
<dbReference type="RefSeq" id="XP_040757240.1">
    <property type="nucleotide sequence ID" value="XM_040913681.1"/>
</dbReference>
<feature type="compositionally biased region" description="Basic and acidic residues" evidence="1">
    <location>
        <begin position="154"/>
        <end position="164"/>
    </location>
</feature>
<dbReference type="EMBL" id="KV427823">
    <property type="protein sequence ID" value="KZS99499.1"/>
    <property type="molecule type" value="Genomic_DNA"/>
</dbReference>
<feature type="region of interest" description="Disordered" evidence="1">
    <location>
        <begin position="50"/>
        <end position="87"/>
    </location>
</feature>
<dbReference type="AlphaFoldDB" id="A0A165AR40"/>
<name>A0A165AR40_9APHY</name>
<dbReference type="InParanoid" id="A0A165AR40"/>
<dbReference type="GeneID" id="63830709"/>
<evidence type="ECO:0000256" key="1">
    <source>
        <dbReference type="SAM" id="MobiDB-lite"/>
    </source>
</evidence>
<feature type="region of interest" description="Disordered" evidence="1">
    <location>
        <begin position="144"/>
        <end position="164"/>
    </location>
</feature>
<sequence length="193" mass="21031">MDITPISAHGALALEAIDEVNPPEDAESLRDLFYSDTWANSSLPILSMQAQSDSVHECGPSREVAQERSTSDSGPASKREEHRPKKVNITSAVAVSSSRSGSPAQHISRTVVNRSKLSARNAIARLFTKDVKKTQTVKNPFHFNGSAPNLSMTKAEEKRGEKAAARAQIDKLAIESLHSPLEVHAQQNDRLCH</sequence>
<keyword evidence="3" id="KW-1185">Reference proteome</keyword>
<organism evidence="2 3">
    <name type="scientific">Laetiporus sulphureus 93-53</name>
    <dbReference type="NCBI Taxonomy" id="1314785"/>
    <lineage>
        <taxon>Eukaryota</taxon>
        <taxon>Fungi</taxon>
        <taxon>Dikarya</taxon>
        <taxon>Basidiomycota</taxon>
        <taxon>Agaricomycotina</taxon>
        <taxon>Agaricomycetes</taxon>
        <taxon>Polyporales</taxon>
        <taxon>Laetiporus</taxon>
    </lineage>
</organism>
<accession>A0A165AR40</accession>
<proteinExistence type="predicted"/>
<evidence type="ECO:0000313" key="2">
    <source>
        <dbReference type="EMBL" id="KZS99499.1"/>
    </source>
</evidence>
<evidence type="ECO:0000313" key="3">
    <source>
        <dbReference type="Proteomes" id="UP000076871"/>
    </source>
</evidence>
<protein>
    <submittedName>
        <fullName evidence="2">Uncharacterized protein</fullName>
    </submittedName>
</protein>
<feature type="compositionally biased region" description="Basic and acidic residues" evidence="1">
    <location>
        <begin position="54"/>
        <end position="70"/>
    </location>
</feature>